<dbReference type="CDD" id="cd00267">
    <property type="entry name" value="ABC_ATPase"/>
    <property type="match status" value="1"/>
</dbReference>
<proteinExistence type="predicted"/>
<dbReference type="RefSeq" id="WP_229840947.1">
    <property type="nucleotide sequence ID" value="NZ_BMSV01000025.1"/>
</dbReference>
<accession>A0A918EMW6</accession>
<dbReference type="EMBL" id="BMSV01000025">
    <property type="protein sequence ID" value="GGQ34198.1"/>
    <property type="molecule type" value="Genomic_DNA"/>
</dbReference>
<keyword evidence="4" id="KW-1185">Reference proteome</keyword>
<gene>
    <name evidence="3" type="ORF">GCM10010249_60670</name>
</gene>
<reference evidence="3" key="1">
    <citation type="journal article" date="2014" name="Int. J. Syst. Evol. Microbiol.">
        <title>Complete genome sequence of Corynebacterium casei LMG S-19264T (=DSM 44701T), isolated from a smear-ripened cheese.</title>
        <authorList>
            <consortium name="US DOE Joint Genome Institute (JGI-PGF)"/>
            <person name="Walter F."/>
            <person name="Albersmeier A."/>
            <person name="Kalinowski J."/>
            <person name="Ruckert C."/>
        </authorList>
    </citation>
    <scope>NUCLEOTIDE SEQUENCE</scope>
    <source>
        <strain evidence="3">JCM 4335</strain>
    </source>
</reference>
<dbReference type="SUPFAM" id="SSF52540">
    <property type="entry name" value="P-loop containing nucleoside triphosphate hydrolases"/>
    <property type="match status" value="1"/>
</dbReference>
<organism evidence="3 4">
    <name type="scientific">Streptomyces roseolilacinus</name>
    <dbReference type="NCBI Taxonomy" id="66904"/>
    <lineage>
        <taxon>Bacteria</taxon>
        <taxon>Bacillati</taxon>
        <taxon>Actinomycetota</taxon>
        <taxon>Actinomycetes</taxon>
        <taxon>Kitasatosporales</taxon>
        <taxon>Streptomycetaceae</taxon>
        <taxon>Streptomyces</taxon>
    </lineage>
</organism>
<dbReference type="GO" id="GO:0016887">
    <property type="term" value="F:ATP hydrolysis activity"/>
    <property type="evidence" value="ECO:0007669"/>
    <property type="project" value="InterPro"/>
</dbReference>
<feature type="domain" description="ATPase AAA-type core" evidence="2">
    <location>
        <begin position="298"/>
        <end position="402"/>
    </location>
</feature>
<dbReference type="Pfam" id="PF13304">
    <property type="entry name" value="AAA_21"/>
    <property type="match status" value="1"/>
</dbReference>
<protein>
    <recommendedName>
        <fullName evidence="2">ATPase AAA-type core domain-containing protein</fullName>
    </recommendedName>
</protein>
<dbReference type="InterPro" id="IPR003959">
    <property type="entry name" value="ATPase_AAA_core"/>
</dbReference>
<dbReference type="Proteomes" id="UP000654123">
    <property type="component" value="Unassembled WGS sequence"/>
</dbReference>
<dbReference type="InterPro" id="IPR027417">
    <property type="entry name" value="P-loop_NTPase"/>
</dbReference>
<keyword evidence="1" id="KW-0175">Coiled coil</keyword>
<evidence type="ECO:0000313" key="3">
    <source>
        <dbReference type="EMBL" id="GGQ34198.1"/>
    </source>
</evidence>
<dbReference type="InterPro" id="IPR051396">
    <property type="entry name" value="Bact_Antivir_Def_Nuclease"/>
</dbReference>
<name>A0A918EMW6_9ACTN</name>
<evidence type="ECO:0000313" key="4">
    <source>
        <dbReference type="Proteomes" id="UP000654123"/>
    </source>
</evidence>
<dbReference type="AlphaFoldDB" id="A0A918EMW6"/>
<dbReference type="PANTHER" id="PTHR43581">
    <property type="entry name" value="ATP/GTP PHOSPHATASE"/>
    <property type="match status" value="1"/>
</dbReference>
<dbReference type="PANTHER" id="PTHR43581:SF3">
    <property type="entry name" value="AAA+ ATPASE DOMAIN-CONTAINING PROTEIN"/>
    <property type="match status" value="1"/>
</dbReference>
<dbReference type="Gene3D" id="3.40.50.300">
    <property type="entry name" value="P-loop containing nucleotide triphosphate hydrolases"/>
    <property type="match status" value="1"/>
</dbReference>
<sequence>MIPFADAVVGGVVSTGDSMRLQSAHITKYKSINDSTLFSLEGDITAFVGKNESGKTAALEALYRVNPLSSGHPTAFEELRDYPRRHRSRDKNRIAQARPVTATFELEQGDIDAVAKEYGPKAFTAKTITVYRQYDDDTRWYLGFTADTLAAAQHLVTKAGLDVARFAKVKDIDALIEALRADENAEAAVQLADDLAERDLGAEIRKILHLRLPRFQYFDEYNVLPGSVSIERLQTVGEDDLEPEERTALSLLKLAGVESEEFTRDNYENRKAALEAAANELTDQLFDYWTQNPDLSVELDIEFKQVPTPQEPHRTEPWLHIRIKNQRHRVTLGMEGRSKGFIWFFSFLAAFSEYQDVTRRRVILLDEPGLNLHAKAQNDLLRYIEERLVPQHQVIYSTHSLFMIQPSKLERCRTVEDVDNDGTQVSQELWRARADTVFPLLGAIGVDMTQTLVIGPNQLLVEGPSDVVYLTVMSEVVREAGGTSLDPNWTITPVGGLDKVPSFVSLLGSSDLSIAVLMDVAGGGNQRIAQLVSRGLLDKGRLVYLTEFTNTSEADIEDLFTPTWYLKLLSSAKVGRFTKAQLKGGGRIIRQVEAAHGGRFDHYQPASHLMRSPGTLLDQIDDETRDRFEALFTRLNALL</sequence>
<comment type="caution">
    <text evidence="3">The sequence shown here is derived from an EMBL/GenBank/DDBJ whole genome shotgun (WGS) entry which is preliminary data.</text>
</comment>
<feature type="coiled-coil region" evidence="1">
    <location>
        <begin position="257"/>
        <end position="284"/>
    </location>
</feature>
<reference evidence="3" key="2">
    <citation type="submission" date="2020-09" db="EMBL/GenBank/DDBJ databases">
        <authorList>
            <person name="Sun Q."/>
            <person name="Ohkuma M."/>
        </authorList>
    </citation>
    <scope>NUCLEOTIDE SEQUENCE</scope>
    <source>
        <strain evidence="3">JCM 4335</strain>
    </source>
</reference>
<evidence type="ECO:0000259" key="2">
    <source>
        <dbReference type="Pfam" id="PF13304"/>
    </source>
</evidence>
<dbReference type="GO" id="GO:0005524">
    <property type="term" value="F:ATP binding"/>
    <property type="evidence" value="ECO:0007669"/>
    <property type="project" value="InterPro"/>
</dbReference>
<evidence type="ECO:0000256" key="1">
    <source>
        <dbReference type="SAM" id="Coils"/>
    </source>
</evidence>